<keyword evidence="8 11" id="KW-1133">Transmembrane helix</keyword>
<dbReference type="InterPro" id="IPR005467">
    <property type="entry name" value="His_kinase_dom"/>
</dbReference>
<feature type="domain" description="HAMP" evidence="13">
    <location>
        <begin position="85"/>
        <end position="137"/>
    </location>
</feature>
<dbReference type="InterPro" id="IPR036097">
    <property type="entry name" value="HisK_dim/P_sf"/>
</dbReference>
<dbReference type="CDD" id="cd00075">
    <property type="entry name" value="HATPase"/>
    <property type="match status" value="1"/>
</dbReference>
<proteinExistence type="predicted"/>
<dbReference type="InterPro" id="IPR003661">
    <property type="entry name" value="HisK_dim/P_dom"/>
</dbReference>
<evidence type="ECO:0000313" key="15">
    <source>
        <dbReference type="Proteomes" id="UP001499841"/>
    </source>
</evidence>
<dbReference type="CDD" id="cd06225">
    <property type="entry name" value="HAMP"/>
    <property type="match status" value="1"/>
</dbReference>
<dbReference type="InterPro" id="IPR050428">
    <property type="entry name" value="TCS_sensor_his_kinase"/>
</dbReference>
<protein>
    <recommendedName>
        <fullName evidence="3">histidine kinase</fullName>
        <ecNumber evidence="3">2.7.13.3</ecNumber>
    </recommendedName>
</protein>
<keyword evidence="15" id="KW-1185">Reference proteome</keyword>
<evidence type="ECO:0000256" key="4">
    <source>
        <dbReference type="ARBA" id="ARBA00022553"/>
    </source>
</evidence>
<dbReference type="Pfam" id="PF00512">
    <property type="entry name" value="HisKA"/>
    <property type="match status" value="1"/>
</dbReference>
<sequence length="359" mass="37479">MNRLWVRLLLSHAVVAVVAGLTAYLVVRLVAPQLYDHEARMMAGHGMLAGGGMRAVAVAAMNNALLIGVLAGVVAALVAGAYGARRIMLPLEAVSSATHRLAAGRYDQRVALPRERELAAVAEDVNTLAARLAETEARRVRLIGEVAHEMRTPLTVLDGYVEGLVDGVFAPGPQVLDEMSAEVRRLRRLAEDLSALSRAEEGRLDLRPVGTDLARVAAAAAERLRPQAEDAGVELAVEAGPEIPVRGDPDRLAQVVTNLVGNALGATPAGGRIVVRAARRDGRAQVEVADTGVGLAQPDLDRVFERFYRVGPRAGSGIGLTISRKIAEAHGGTLTAASAGPGRGATFTLSVPAAEAPGS</sequence>
<dbReference type="InterPro" id="IPR003660">
    <property type="entry name" value="HAMP_dom"/>
</dbReference>
<evidence type="ECO:0000256" key="9">
    <source>
        <dbReference type="ARBA" id="ARBA00023012"/>
    </source>
</evidence>
<dbReference type="PANTHER" id="PTHR45436">
    <property type="entry name" value="SENSOR HISTIDINE KINASE YKOH"/>
    <property type="match status" value="1"/>
</dbReference>
<evidence type="ECO:0000259" key="13">
    <source>
        <dbReference type="PROSITE" id="PS50885"/>
    </source>
</evidence>
<dbReference type="Gene3D" id="3.30.565.10">
    <property type="entry name" value="Histidine kinase-like ATPase, C-terminal domain"/>
    <property type="match status" value="1"/>
</dbReference>
<evidence type="ECO:0000256" key="6">
    <source>
        <dbReference type="ARBA" id="ARBA00022692"/>
    </source>
</evidence>
<dbReference type="PANTHER" id="PTHR45436:SF5">
    <property type="entry name" value="SENSOR HISTIDINE KINASE TRCS"/>
    <property type="match status" value="1"/>
</dbReference>
<dbReference type="Proteomes" id="UP001499841">
    <property type="component" value="Unassembled WGS sequence"/>
</dbReference>
<evidence type="ECO:0000256" key="5">
    <source>
        <dbReference type="ARBA" id="ARBA00022679"/>
    </source>
</evidence>
<name>A0ABP6ULJ3_9MICO</name>
<dbReference type="EC" id="2.7.13.3" evidence="3"/>
<feature type="transmembrane region" description="Helical" evidence="11">
    <location>
        <begin position="39"/>
        <end position="59"/>
    </location>
</feature>
<dbReference type="RefSeq" id="WP_345044327.1">
    <property type="nucleotide sequence ID" value="NZ_BAABBA010000024.1"/>
</dbReference>
<keyword evidence="9" id="KW-0902">Two-component regulatory system</keyword>
<dbReference type="Pfam" id="PF02518">
    <property type="entry name" value="HATPase_c"/>
    <property type="match status" value="1"/>
</dbReference>
<feature type="domain" description="Histidine kinase" evidence="12">
    <location>
        <begin position="145"/>
        <end position="355"/>
    </location>
</feature>
<dbReference type="SMART" id="SM00388">
    <property type="entry name" value="HisKA"/>
    <property type="match status" value="1"/>
</dbReference>
<keyword evidence="4" id="KW-0597">Phosphoprotein</keyword>
<dbReference type="SMART" id="SM00387">
    <property type="entry name" value="HATPase_c"/>
    <property type="match status" value="1"/>
</dbReference>
<evidence type="ECO:0000313" key="14">
    <source>
        <dbReference type="EMBL" id="GAA3509503.1"/>
    </source>
</evidence>
<evidence type="ECO:0000256" key="7">
    <source>
        <dbReference type="ARBA" id="ARBA00022777"/>
    </source>
</evidence>
<dbReference type="SUPFAM" id="SSF55874">
    <property type="entry name" value="ATPase domain of HSP90 chaperone/DNA topoisomerase II/histidine kinase"/>
    <property type="match status" value="1"/>
</dbReference>
<accession>A0ABP6ULJ3</accession>
<evidence type="ECO:0000256" key="2">
    <source>
        <dbReference type="ARBA" id="ARBA00004236"/>
    </source>
</evidence>
<dbReference type="SUPFAM" id="SSF47384">
    <property type="entry name" value="Homodimeric domain of signal transducing histidine kinase"/>
    <property type="match status" value="1"/>
</dbReference>
<dbReference type="EMBL" id="BAABBA010000024">
    <property type="protein sequence ID" value="GAA3509503.1"/>
    <property type="molecule type" value="Genomic_DNA"/>
</dbReference>
<dbReference type="InterPro" id="IPR036890">
    <property type="entry name" value="HATPase_C_sf"/>
</dbReference>
<dbReference type="PROSITE" id="PS50885">
    <property type="entry name" value="HAMP"/>
    <property type="match status" value="1"/>
</dbReference>
<feature type="transmembrane region" description="Helical" evidence="11">
    <location>
        <begin position="65"/>
        <end position="84"/>
    </location>
</feature>
<evidence type="ECO:0000256" key="10">
    <source>
        <dbReference type="ARBA" id="ARBA00023136"/>
    </source>
</evidence>
<keyword evidence="5" id="KW-0808">Transferase</keyword>
<dbReference type="CDD" id="cd00082">
    <property type="entry name" value="HisKA"/>
    <property type="match status" value="1"/>
</dbReference>
<comment type="catalytic activity">
    <reaction evidence="1">
        <text>ATP + protein L-histidine = ADP + protein N-phospho-L-histidine.</text>
        <dbReference type="EC" id="2.7.13.3"/>
    </reaction>
</comment>
<dbReference type="Pfam" id="PF00672">
    <property type="entry name" value="HAMP"/>
    <property type="match status" value="1"/>
</dbReference>
<evidence type="ECO:0000259" key="12">
    <source>
        <dbReference type="PROSITE" id="PS50109"/>
    </source>
</evidence>
<gene>
    <name evidence="14" type="ORF">GCM10022262_36100</name>
</gene>
<keyword evidence="10 11" id="KW-0472">Membrane</keyword>
<dbReference type="Gene3D" id="6.10.340.10">
    <property type="match status" value="1"/>
</dbReference>
<feature type="transmembrane region" description="Helical" evidence="11">
    <location>
        <begin position="6"/>
        <end position="27"/>
    </location>
</feature>
<reference evidence="15" key="1">
    <citation type="journal article" date="2019" name="Int. J. Syst. Evol. Microbiol.">
        <title>The Global Catalogue of Microorganisms (GCM) 10K type strain sequencing project: providing services to taxonomists for standard genome sequencing and annotation.</title>
        <authorList>
            <consortium name="The Broad Institute Genomics Platform"/>
            <consortium name="The Broad Institute Genome Sequencing Center for Infectious Disease"/>
            <person name="Wu L."/>
            <person name="Ma J."/>
        </authorList>
    </citation>
    <scope>NUCLEOTIDE SEQUENCE [LARGE SCALE GENOMIC DNA]</scope>
    <source>
        <strain evidence="15">JCM 17459</strain>
    </source>
</reference>
<evidence type="ECO:0000256" key="3">
    <source>
        <dbReference type="ARBA" id="ARBA00012438"/>
    </source>
</evidence>
<dbReference type="Gene3D" id="1.10.287.130">
    <property type="match status" value="1"/>
</dbReference>
<comment type="caution">
    <text evidence="14">The sequence shown here is derived from an EMBL/GenBank/DDBJ whole genome shotgun (WGS) entry which is preliminary data.</text>
</comment>
<dbReference type="InterPro" id="IPR004358">
    <property type="entry name" value="Sig_transdc_His_kin-like_C"/>
</dbReference>
<dbReference type="SUPFAM" id="SSF158472">
    <property type="entry name" value="HAMP domain-like"/>
    <property type="match status" value="1"/>
</dbReference>
<dbReference type="SMART" id="SM00304">
    <property type="entry name" value="HAMP"/>
    <property type="match status" value="1"/>
</dbReference>
<organism evidence="14 15">
    <name type="scientific">Georgenia daeguensis</name>
    <dbReference type="NCBI Taxonomy" id="908355"/>
    <lineage>
        <taxon>Bacteria</taxon>
        <taxon>Bacillati</taxon>
        <taxon>Actinomycetota</taxon>
        <taxon>Actinomycetes</taxon>
        <taxon>Micrococcales</taxon>
        <taxon>Bogoriellaceae</taxon>
        <taxon>Georgenia</taxon>
    </lineage>
</organism>
<evidence type="ECO:0000256" key="1">
    <source>
        <dbReference type="ARBA" id="ARBA00000085"/>
    </source>
</evidence>
<comment type="subcellular location">
    <subcellularLocation>
        <location evidence="2">Cell membrane</location>
    </subcellularLocation>
</comment>
<evidence type="ECO:0000256" key="11">
    <source>
        <dbReference type="SAM" id="Phobius"/>
    </source>
</evidence>
<dbReference type="InterPro" id="IPR003594">
    <property type="entry name" value="HATPase_dom"/>
</dbReference>
<keyword evidence="7" id="KW-0418">Kinase</keyword>
<dbReference type="PRINTS" id="PR00344">
    <property type="entry name" value="BCTRLSENSOR"/>
</dbReference>
<evidence type="ECO:0000256" key="8">
    <source>
        <dbReference type="ARBA" id="ARBA00022989"/>
    </source>
</evidence>
<keyword evidence="6 11" id="KW-0812">Transmembrane</keyword>
<dbReference type="PROSITE" id="PS50109">
    <property type="entry name" value="HIS_KIN"/>
    <property type="match status" value="1"/>
</dbReference>